<reference evidence="1" key="1">
    <citation type="submission" date="2014-11" db="EMBL/GenBank/DDBJ databases">
        <authorList>
            <person name="Amaro Gonzalez C."/>
        </authorList>
    </citation>
    <scope>NUCLEOTIDE SEQUENCE</scope>
</reference>
<protein>
    <submittedName>
        <fullName evidence="1">Uncharacterized protein</fullName>
    </submittedName>
</protein>
<reference evidence="1" key="2">
    <citation type="journal article" date="2015" name="Fish Shellfish Immunol.">
        <title>Early steps in the European eel (Anguilla anguilla)-Vibrio vulnificus interaction in the gills: Role of the RtxA13 toxin.</title>
        <authorList>
            <person name="Callol A."/>
            <person name="Pajuelo D."/>
            <person name="Ebbesson L."/>
            <person name="Teles M."/>
            <person name="MacKenzie S."/>
            <person name="Amaro C."/>
        </authorList>
    </citation>
    <scope>NUCLEOTIDE SEQUENCE</scope>
</reference>
<proteinExistence type="predicted"/>
<accession>A0A0E9W8B4</accession>
<dbReference type="EMBL" id="GBXM01021970">
    <property type="protein sequence ID" value="JAH86607.1"/>
    <property type="molecule type" value="Transcribed_RNA"/>
</dbReference>
<organism evidence="1">
    <name type="scientific">Anguilla anguilla</name>
    <name type="common">European freshwater eel</name>
    <name type="synonym">Muraena anguilla</name>
    <dbReference type="NCBI Taxonomy" id="7936"/>
    <lineage>
        <taxon>Eukaryota</taxon>
        <taxon>Metazoa</taxon>
        <taxon>Chordata</taxon>
        <taxon>Craniata</taxon>
        <taxon>Vertebrata</taxon>
        <taxon>Euteleostomi</taxon>
        <taxon>Actinopterygii</taxon>
        <taxon>Neopterygii</taxon>
        <taxon>Teleostei</taxon>
        <taxon>Anguilliformes</taxon>
        <taxon>Anguillidae</taxon>
        <taxon>Anguilla</taxon>
    </lineage>
</organism>
<dbReference type="AlphaFoldDB" id="A0A0E9W8B4"/>
<sequence>MILSGLELETQKRIWDRGKSLSPSIMGFKSLHLPVWSECLSKCDTQTDQIRLCVYSRAAQPCPGINHVVCVGLWRGAKILSGKREAWVKWAAQKCFHAAELQPVFNFLCISVS</sequence>
<evidence type="ECO:0000313" key="1">
    <source>
        <dbReference type="EMBL" id="JAH86607.1"/>
    </source>
</evidence>
<name>A0A0E9W8B4_ANGAN</name>